<feature type="compositionally biased region" description="Polar residues" evidence="1">
    <location>
        <begin position="254"/>
        <end position="266"/>
    </location>
</feature>
<evidence type="ECO:0000313" key="2">
    <source>
        <dbReference type="EMBL" id="GBM11971.1"/>
    </source>
</evidence>
<feature type="non-terminal residue" evidence="2">
    <location>
        <position position="266"/>
    </location>
</feature>
<organism evidence="2 3">
    <name type="scientific">Araneus ventricosus</name>
    <name type="common">Orbweaver spider</name>
    <name type="synonym">Epeira ventricosa</name>
    <dbReference type="NCBI Taxonomy" id="182803"/>
    <lineage>
        <taxon>Eukaryota</taxon>
        <taxon>Metazoa</taxon>
        <taxon>Ecdysozoa</taxon>
        <taxon>Arthropoda</taxon>
        <taxon>Chelicerata</taxon>
        <taxon>Arachnida</taxon>
        <taxon>Araneae</taxon>
        <taxon>Araneomorphae</taxon>
        <taxon>Entelegynae</taxon>
        <taxon>Araneoidea</taxon>
        <taxon>Araneidae</taxon>
        <taxon>Araneus</taxon>
    </lineage>
</organism>
<feature type="region of interest" description="Disordered" evidence="1">
    <location>
        <begin position="219"/>
        <end position="266"/>
    </location>
</feature>
<evidence type="ECO:0000256" key="1">
    <source>
        <dbReference type="SAM" id="MobiDB-lite"/>
    </source>
</evidence>
<reference evidence="2 3" key="1">
    <citation type="journal article" date="2019" name="Sci. Rep.">
        <title>Orb-weaving spider Araneus ventricosus genome elucidates the spidroin gene catalogue.</title>
        <authorList>
            <person name="Kono N."/>
            <person name="Nakamura H."/>
            <person name="Ohtoshi R."/>
            <person name="Moran D.A.P."/>
            <person name="Shinohara A."/>
            <person name="Yoshida Y."/>
            <person name="Fujiwara M."/>
            <person name="Mori M."/>
            <person name="Tomita M."/>
            <person name="Arakawa K."/>
        </authorList>
    </citation>
    <scope>NUCLEOTIDE SEQUENCE [LARGE SCALE GENOMIC DNA]</scope>
</reference>
<dbReference type="OrthoDB" id="10053844at2759"/>
<feature type="compositionally biased region" description="Low complexity" evidence="1">
    <location>
        <begin position="226"/>
        <end position="253"/>
    </location>
</feature>
<dbReference type="EMBL" id="BGPR01000306">
    <property type="protein sequence ID" value="GBM11971.1"/>
    <property type="molecule type" value="Genomic_DNA"/>
</dbReference>
<dbReference type="Proteomes" id="UP000499080">
    <property type="component" value="Unassembled WGS sequence"/>
</dbReference>
<accession>A0A4Y2D5L0</accession>
<sequence>MQHTNDYCNKEDDSKEDICTTKFLELLLRYDYVWRLDCEEALKLNLSEKDMRQFLNECRVFLQDLNEMEAAIKLANIRELYNKELQKSVKNADESKFRWFSLADKLFRRDSKSTTAKTSILWPLKHMARSRGSMSNSQPLTQDDTSPSFQRENLRKSSFSLTTMMRVPTAFLCLCPPIATHTESRSLKISKVNAPESTVSLLDKAINFTSLAIGDSISSAPRANISPSAGSSTAPSARTPISPSGGSSIAPSARTSVSPSARTSVS</sequence>
<keyword evidence="3" id="KW-1185">Reference proteome</keyword>
<proteinExistence type="predicted"/>
<evidence type="ECO:0000313" key="3">
    <source>
        <dbReference type="Proteomes" id="UP000499080"/>
    </source>
</evidence>
<feature type="region of interest" description="Disordered" evidence="1">
    <location>
        <begin position="130"/>
        <end position="152"/>
    </location>
</feature>
<dbReference type="AlphaFoldDB" id="A0A4Y2D5L0"/>
<name>A0A4Y2D5L0_ARAVE</name>
<feature type="compositionally biased region" description="Polar residues" evidence="1">
    <location>
        <begin position="132"/>
        <end position="152"/>
    </location>
</feature>
<comment type="caution">
    <text evidence="2">The sequence shown here is derived from an EMBL/GenBank/DDBJ whole genome shotgun (WGS) entry which is preliminary data.</text>
</comment>
<gene>
    <name evidence="2" type="ORF">AVEN_209658_1</name>
</gene>
<protein>
    <submittedName>
        <fullName evidence="2">Uncharacterized protein</fullName>
    </submittedName>
</protein>